<sequence>EAFTLVGKIKNSLKESVFTTYMKESRDQAENPFLDGNDYKKDENLGKYLRLAKLKRENSNFRALISYHNPLLESHMNSLLSLTYPEEFTIDGDGKDFAGKSPIAFQLRLSAVTTTTA</sequence>
<evidence type="ECO:0000313" key="2">
    <source>
        <dbReference type="Proteomes" id="UP000594262"/>
    </source>
</evidence>
<dbReference type="Proteomes" id="UP000594262">
    <property type="component" value="Unplaced"/>
</dbReference>
<keyword evidence="2" id="KW-1185">Reference proteome</keyword>
<evidence type="ECO:0000313" key="1">
    <source>
        <dbReference type="EnsemblMetazoa" id="CLYHEMP011116.1"/>
    </source>
</evidence>
<name>A0A7M5V4F4_9CNID</name>
<organism evidence="1 2">
    <name type="scientific">Clytia hemisphaerica</name>
    <dbReference type="NCBI Taxonomy" id="252671"/>
    <lineage>
        <taxon>Eukaryota</taxon>
        <taxon>Metazoa</taxon>
        <taxon>Cnidaria</taxon>
        <taxon>Hydrozoa</taxon>
        <taxon>Hydroidolina</taxon>
        <taxon>Leptothecata</taxon>
        <taxon>Obeliida</taxon>
        <taxon>Clytiidae</taxon>
        <taxon>Clytia</taxon>
    </lineage>
</organism>
<reference evidence="1" key="1">
    <citation type="submission" date="2021-01" db="UniProtKB">
        <authorList>
            <consortium name="EnsemblMetazoa"/>
        </authorList>
    </citation>
    <scope>IDENTIFICATION</scope>
</reference>
<proteinExistence type="predicted"/>
<dbReference type="AlphaFoldDB" id="A0A7M5V4F4"/>
<protein>
    <submittedName>
        <fullName evidence="1">Uncharacterized protein</fullName>
    </submittedName>
</protein>
<accession>A0A7M5V4F4</accession>
<dbReference type="EnsemblMetazoa" id="CLYHEMT011116.1">
    <property type="protein sequence ID" value="CLYHEMP011116.1"/>
    <property type="gene ID" value="CLYHEMG011116"/>
</dbReference>